<dbReference type="SUPFAM" id="SSF53254">
    <property type="entry name" value="Phosphoglycerate mutase-like"/>
    <property type="match status" value="1"/>
</dbReference>
<protein>
    <submittedName>
        <fullName evidence="2">Phosphohistidine phosphatase</fullName>
    </submittedName>
</protein>
<feature type="region of interest" description="Disordered" evidence="1">
    <location>
        <begin position="1"/>
        <end position="34"/>
    </location>
</feature>
<dbReference type="EMBL" id="DSQF01000018">
    <property type="protein sequence ID" value="HGZ43564.1"/>
    <property type="molecule type" value="Genomic_DNA"/>
</dbReference>
<sequence length="171" mass="18233">MRVVLLRHGPAGRRDASRWPDDAKRPLTPRGEQRTRASCAGIRRLIGGRVSAIATSPLVRAARTAELLAATLGGPRPAPLAALAPGGSWREVLEHLAARRSSEIVVLVGHEPDLGKLAGVMLFGAPRALPLRKAGACGVRFVGEVEAGGARLEWFLPPKVLRRLGRKEGKT</sequence>
<accession>A0A832I4Q5</accession>
<organism evidence="2">
    <name type="scientific">Eiseniibacteriota bacterium</name>
    <dbReference type="NCBI Taxonomy" id="2212470"/>
    <lineage>
        <taxon>Bacteria</taxon>
        <taxon>Candidatus Eiseniibacteriota</taxon>
    </lineage>
</organism>
<gene>
    <name evidence="2" type="ORF">ENR23_09090</name>
</gene>
<feature type="compositionally biased region" description="Basic and acidic residues" evidence="1">
    <location>
        <begin position="12"/>
        <end position="34"/>
    </location>
</feature>
<dbReference type="InterPro" id="IPR013078">
    <property type="entry name" value="His_Pase_superF_clade-1"/>
</dbReference>
<evidence type="ECO:0000313" key="2">
    <source>
        <dbReference type="EMBL" id="HGZ43564.1"/>
    </source>
</evidence>
<dbReference type="AlphaFoldDB" id="A0A832I4Q5"/>
<evidence type="ECO:0000256" key="1">
    <source>
        <dbReference type="SAM" id="MobiDB-lite"/>
    </source>
</evidence>
<dbReference type="Pfam" id="PF00300">
    <property type="entry name" value="His_Phos_1"/>
    <property type="match status" value="1"/>
</dbReference>
<dbReference type="CDD" id="cd07067">
    <property type="entry name" value="HP_PGM_like"/>
    <property type="match status" value="1"/>
</dbReference>
<name>A0A832I4Q5_UNCEI</name>
<dbReference type="InterPro" id="IPR029033">
    <property type="entry name" value="His_PPase_superfam"/>
</dbReference>
<dbReference type="Gene3D" id="3.40.50.1240">
    <property type="entry name" value="Phosphoglycerate mutase-like"/>
    <property type="match status" value="1"/>
</dbReference>
<reference evidence="2" key="1">
    <citation type="journal article" date="2020" name="mSystems">
        <title>Genome- and Community-Level Interaction Insights into Carbon Utilization and Element Cycling Functions of Hydrothermarchaeota in Hydrothermal Sediment.</title>
        <authorList>
            <person name="Zhou Z."/>
            <person name="Liu Y."/>
            <person name="Xu W."/>
            <person name="Pan J."/>
            <person name="Luo Z.H."/>
            <person name="Li M."/>
        </authorList>
    </citation>
    <scope>NUCLEOTIDE SEQUENCE [LARGE SCALE GENOMIC DNA]</scope>
    <source>
        <strain evidence="2">SpSt-381</strain>
    </source>
</reference>
<proteinExistence type="predicted"/>
<comment type="caution">
    <text evidence="2">The sequence shown here is derived from an EMBL/GenBank/DDBJ whole genome shotgun (WGS) entry which is preliminary data.</text>
</comment>